<dbReference type="AlphaFoldDB" id="A0A0F9JIZ3"/>
<name>A0A0F9JIZ3_9ZZZZ</name>
<dbReference type="EMBL" id="LAZR01009918">
    <property type="protein sequence ID" value="KKM69854.1"/>
    <property type="molecule type" value="Genomic_DNA"/>
</dbReference>
<protein>
    <submittedName>
        <fullName evidence="1">Uncharacterized protein</fullName>
    </submittedName>
</protein>
<evidence type="ECO:0000313" key="1">
    <source>
        <dbReference type="EMBL" id="KKM69854.1"/>
    </source>
</evidence>
<gene>
    <name evidence="1" type="ORF">LCGC14_1446570</name>
</gene>
<organism evidence="1">
    <name type="scientific">marine sediment metagenome</name>
    <dbReference type="NCBI Taxonomy" id="412755"/>
    <lineage>
        <taxon>unclassified sequences</taxon>
        <taxon>metagenomes</taxon>
        <taxon>ecological metagenomes</taxon>
    </lineage>
</organism>
<sequence>MAQEETKFPEGSRIIPINPAAKYVVMVPKDTHPETINALADFLADWWDDANPFLVMTDEIVLVDVSKADVIEEEENAEKE</sequence>
<accession>A0A0F9JIZ3</accession>
<comment type="caution">
    <text evidence="1">The sequence shown here is derived from an EMBL/GenBank/DDBJ whole genome shotgun (WGS) entry which is preliminary data.</text>
</comment>
<proteinExistence type="predicted"/>
<reference evidence="1" key="1">
    <citation type="journal article" date="2015" name="Nature">
        <title>Complex archaea that bridge the gap between prokaryotes and eukaryotes.</title>
        <authorList>
            <person name="Spang A."/>
            <person name="Saw J.H."/>
            <person name="Jorgensen S.L."/>
            <person name="Zaremba-Niedzwiedzka K."/>
            <person name="Martijn J."/>
            <person name="Lind A.E."/>
            <person name="van Eijk R."/>
            <person name="Schleper C."/>
            <person name="Guy L."/>
            <person name="Ettema T.J."/>
        </authorList>
    </citation>
    <scope>NUCLEOTIDE SEQUENCE</scope>
</reference>